<feature type="domain" description="PASTA" evidence="7">
    <location>
        <begin position="367"/>
        <end position="433"/>
    </location>
</feature>
<keyword evidence="3" id="KW-0547">Nucleotide-binding</keyword>
<dbReference type="InterPro" id="IPR008271">
    <property type="entry name" value="Ser/Thr_kinase_AS"/>
</dbReference>
<dbReference type="CDD" id="cd06577">
    <property type="entry name" value="PASTA_pknB"/>
    <property type="match status" value="4"/>
</dbReference>
<evidence type="ECO:0000259" key="7">
    <source>
        <dbReference type="PROSITE" id="PS51178"/>
    </source>
</evidence>
<dbReference type="GO" id="GO:0005524">
    <property type="term" value="F:ATP binding"/>
    <property type="evidence" value="ECO:0007669"/>
    <property type="project" value="UniProtKB-KW"/>
</dbReference>
<feature type="domain" description="PASTA" evidence="7">
    <location>
        <begin position="434"/>
        <end position="501"/>
    </location>
</feature>
<gene>
    <name evidence="8" type="ORF">UFOPK3124_01072</name>
</gene>
<dbReference type="PROSITE" id="PS51178">
    <property type="entry name" value="PASTA"/>
    <property type="match status" value="4"/>
</dbReference>
<proteinExistence type="predicted"/>
<keyword evidence="1" id="KW-0723">Serine/threonine-protein kinase</keyword>
<dbReference type="Pfam" id="PF00069">
    <property type="entry name" value="Pkinase"/>
    <property type="match status" value="1"/>
</dbReference>
<evidence type="ECO:0000259" key="6">
    <source>
        <dbReference type="PROSITE" id="PS50011"/>
    </source>
</evidence>
<dbReference type="Gene3D" id="3.30.200.20">
    <property type="entry name" value="Phosphorylase Kinase, domain 1"/>
    <property type="match status" value="1"/>
</dbReference>
<dbReference type="InterPro" id="IPR000719">
    <property type="entry name" value="Prot_kinase_dom"/>
</dbReference>
<keyword evidence="5" id="KW-0067">ATP-binding</keyword>
<dbReference type="SMART" id="SM00220">
    <property type="entry name" value="S_TKc"/>
    <property type="match status" value="1"/>
</dbReference>
<sequence>MADLTGEIIDGRYQLLSLIASGGMGSIYSALDTRLDRSVAVKIMHPHLAQDEEFVSRFIKEAKAAAALSHPNIVNVQDQGWNTGGVPAVFIVMELVEGATLRDYLDEQGALGVESALRYLVPILSALAAAHERGIVHRDIKPENILISKEGRVKVADFGLARGALLGNTMTGESSIILGSVSYLSPEQVQRGIADERSDVYATAIVAFEMLTGKKPFEGETPIQIAYKHVNEKVPAPSTINSKVPATLDALIQRASDKDPDKRPANAGEFLSALREIQSALDPSRKQMSLELDLPPAALQSKVRKKGRGVTGKSPIPSARVEPVAPPEITARTRRKTSRRVQRNRAIALLLVIALIAGGWYLKTGPGARIVVPSLAGMKVAAATAQLKAVGLVGEVDKEVFSEEINKGLIIESRPAGGGRIKADGIVKYILSKGPERYVIPNLQGESPTAAIAILTKDPLKVGNQTELFDPKIPVGQVIGTDPKAGSSVTRDSVINILISKGQEQVVLNSYVGKIGEQALNELTDAGFNVSTKYVSSETVPLGAVISQSPDGGGSQGKGAAVALVISKGTDFTFIPNVYSLEESVAVKALKSLGLKYTVRRIGSKKIKHVTNVTPKVGTSVKRGSTVSLTVG</sequence>
<keyword evidence="2" id="KW-0808">Transferase</keyword>
<evidence type="ECO:0000256" key="4">
    <source>
        <dbReference type="ARBA" id="ARBA00022777"/>
    </source>
</evidence>
<dbReference type="Gene3D" id="1.10.510.10">
    <property type="entry name" value="Transferase(Phosphotransferase) domain 1"/>
    <property type="match status" value="1"/>
</dbReference>
<dbReference type="CDD" id="cd14014">
    <property type="entry name" value="STKc_PknB_like"/>
    <property type="match status" value="1"/>
</dbReference>
<feature type="domain" description="PASTA" evidence="7">
    <location>
        <begin position="569"/>
        <end position="632"/>
    </location>
</feature>
<dbReference type="PANTHER" id="PTHR43289">
    <property type="entry name" value="MITOGEN-ACTIVATED PROTEIN KINASE KINASE KINASE 20-RELATED"/>
    <property type="match status" value="1"/>
</dbReference>
<dbReference type="GO" id="GO:0004674">
    <property type="term" value="F:protein serine/threonine kinase activity"/>
    <property type="evidence" value="ECO:0007669"/>
    <property type="project" value="UniProtKB-KW"/>
</dbReference>
<dbReference type="PANTHER" id="PTHR43289:SF34">
    <property type="entry name" value="SERINE_THREONINE-PROTEIN KINASE YBDM-RELATED"/>
    <property type="match status" value="1"/>
</dbReference>
<organism evidence="8">
    <name type="scientific">freshwater metagenome</name>
    <dbReference type="NCBI Taxonomy" id="449393"/>
    <lineage>
        <taxon>unclassified sequences</taxon>
        <taxon>metagenomes</taxon>
        <taxon>ecological metagenomes</taxon>
    </lineage>
</organism>
<accession>A0A6J6ZLZ4</accession>
<keyword evidence="4" id="KW-0418">Kinase</keyword>
<evidence type="ECO:0000256" key="1">
    <source>
        <dbReference type="ARBA" id="ARBA00022527"/>
    </source>
</evidence>
<evidence type="ECO:0000313" key="8">
    <source>
        <dbReference type="EMBL" id="CAB4821735.1"/>
    </source>
</evidence>
<dbReference type="SUPFAM" id="SSF56112">
    <property type="entry name" value="Protein kinase-like (PK-like)"/>
    <property type="match status" value="1"/>
</dbReference>
<dbReference type="FunFam" id="3.30.200.20:FF:000035">
    <property type="entry name" value="Serine/threonine protein kinase Stk1"/>
    <property type="match status" value="1"/>
</dbReference>
<dbReference type="InterPro" id="IPR011009">
    <property type="entry name" value="Kinase-like_dom_sf"/>
</dbReference>
<dbReference type="Pfam" id="PF03793">
    <property type="entry name" value="PASTA"/>
    <property type="match status" value="4"/>
</dbReference>
<dbReference type="InterPro" id="IPR005543">
    <property type="entry name" value="PASTA_dom"/>
</dbReference>
<reference evidence="8" key="1">
    <citation type="submission" date="2020-05" db="EMBL/GenBank/DDBJ databases">
        <authorList>
            <person name="Chiriac C."/>
            <person name="Salcher M."/>
            <person name="Ghai R."/>
            <person name="Kavagutti S V."/>
        </authorList>
    </citation>
    <scope>NUCLEOTIDE SEQUENCE</scope>
</reference>
<dbReference type="NCBIfam" id="NF033483">
    <property type="entry name" value="PknB_PASTA_kin"/>
    <property type="match status" value="1"/>
</dbReference>
<dbReference type="FunFam" id="1.10.510.10:FF:000021">
    <property type="entry name" value="Serine/threonine protein kinase"/>
    <property type="match status" value="1"/>
</dbReference>
<evidence type="ECO:0000256" key="2">
    <source>
        <dbReference type="ARBA" id="ARBA00022679"/>
    </source>
</evidence>
<feature type="domain" description="PASTA" evidence="7">
    <location>
        <begin position="502"/>
        <end position="568"/>
    </location>
</feature>
<dbReference type="SMART" id="SM00740">
    <property type="entry name" value="PASTA"/>
    <property type="match status" value="4"/>
</dbReference>
<feature type="domain" description="Protein kinase" evidence="6">
    <location>
        <begin position="13"/>
        <end position="281"/>
    </location>
</feature>
<dbReference type="PROSITE" id="PS00108">
    <property type="entry name" value="PROTEIN_KINASE_ST"/>
    <property type="match status" value="1"/>
</dbReference>
<evidence type="ECO:0000256" key="5">
    <source>
        <dbReference type="ARBA" id="ARBA00022840"/>
    </source>
</evidence>
<dbReference type="PROSITE" id="PS50011">
    <property type="entry name" value="PROTEIN_KINASE_DOM"/>
    <property type="match status" value="1"/>
</dbReference>
<dbReference type="Gene3D" id="3.30.10.20">
    <property type="match status" value="4"/>
</dbReference>
<dbReference type="EMBL" id="CAFAAY010000103">
    <property type="protein sequence ID" value="CAB4821735.1"/>
    <property type="molecule type" value="Genomic_DNA"/>
</dbReference>
<name>A0A6J6ZLZ4_9ZZZZ</name>
<evidence type="ECO:0000256" key="3">
    <source>
        <dbReference type="ARBA" id="ARBA00022741"/>
    </source>
</evidence>
<dbReference type="AlphaFoldDB" id="A0A6J6ZLZ4"/>
<protein>
    <submittedName>
        <fullName evidence="8">Unannotated protein</fullName>
    </submittedName>
</protein>